<feature type="region of interest" description="Disordered" evidence="3">
    <location>
        <begin position="343"/>
        <end position="410"/>
    </location>
</feature>
<gene>
    <name evidence="4" type="ORF">PSNMU_V1.4_AUG-EV-PASAV3_0061070</name>
</gene>
<dbReference type="AlphaFoldDB" id="A0A448ZB34"/>
<comment type="subcellular location">
    <subcellularLocation>
        <location evidence="1">Nucleus</location>
    </subcellularLocation>
</comment>
<dbReference type="SUPFAM" id="SSF48371">
    <property type="entry name" value="ARM repeat"/>
    <property type="match status" value="1"/>
</dbReference>
<keyword evidence="2" id="KW-0539">Nucleus</keyword>
<dbReference type="InterPro" id="IPR052414">
    <property type="entry name" value="U3_snoRNA-assoc_WDR"/>
</dbReference>
<evidence type="ECO:0000313" key="5">
    <source>
        <dbReference type="Proteomes" id="UP000291116"/>
    </source>
</evidence>
<dbReference type="Proteomes" id="UP000291116">
    <property type="component" value="Unassembled WGS sequence"/>
</dbReference>
<protein>
    <recommendedName>
        <fullName evidence="6">Small-subunit processome Utp12 domain-containing protein</fullName>
    </recommendedName>
</protein>
<dbReference type="InterPro" id="IPR016024">
    <property type="entry name" value="ARM-type_fold"/>
</dbReference>
<evidence type="ECO:0000256" key="3">
    <source>
        <dbReference type="SAM" id="MobiDB-lite"/>
    </source>
</evidence>
<evidence type="ECO:0008006" key="6">
    <source>
        <dbReference type="Google" id="ProtNLM"/>
    </source>
</evidence>
<dbReference type="PANTHER" id="PTHR44267">
    <property type="entry name" value="WD REPEAT-CONTAINING PROTEIN 43"/>
    <property type="match status" value="1"/>
</dbReference>
<dbReference type="EMBL" id="CAACVS010000213">
    <property type="protein sequence ID" value="VEU39263.1"/>
    <property type="molecule type" value="Genomic_DNA"/>
</dbReference>
<dbReference type="PANTHER" id="PTHR44267:SF1">
    <property type="entry name" value="WD REPEAT-CONTAINING PROTEIN 43"/>
    <property type="match status" value="1"/>
</dbReference>
<proteinExistence type="predicted"/>
<evidence type="ECO:0000256" key="2">
    <source>
        <dbReference type="ARBA" id="ARBA00023242"/>
    </source>
</evidence>
<sequence>MNLLLSASSPDGSLAAIKAPSSASSSRHLIRIYQVGDSSTTLQSTLTHASNLPLVQLIFAGRTSVLGLFGRQEVVVWDLDRGVVAATFSASDDQAFLSLAAPSDDEEENENNYYALVRHGPKLVVHEYLASSNKLRRKIKSGRMNDSEDGDVDYSEMEKKDAASLIITSSHVIVRAKGCGIRVMEKDSGKKTGKIKLKESSYGEASSMEMSSCIGDQNILAAIEKSGDAVLFDLGSCKEVARLPTDSSPTQKTGLQLVAQQTKEDSFTLFRYDSLYSIVTEKNRSSPYEKISQLSSSNPVAVFLRSNDKALALIQQRSSDYRVQVIDFSEDSEEELPAVFKLDQEASSKGKNEATSKKKRNSSEIKVLGPGQAGSETITSVKKLRVNSCEDEDEMDVEENGDDDDGDETRNLTIGERLQMLTDALDEENNDGEENDNDDDKAVTAAIAAAVGKTKFKPQKATTESLKELLTQALQSSDDNLLELALSVHDMKIIATTIKEMNEDLLVILLGKLTSRLASSPLRAESLSIWISHCLKRGSFDSEHLAVLRNMLYERIESFSDLLRLEGRLSMMVD</sequence>
<evidence type="ECO:0000313" key="4">
    <source>
        <dbReference type="EMBL" id="VEU39263.1"/>
    </source>
</evidence>
<accession>A0A448ZB34</accession>
<feature type="compositionally biased region" description="Acidic residues" evidence="3">
    <location>
        <begin position="389"/>
        <end position="407"/>
    </location>
</feature>
<dbReference type="GO" id="GO:0005730">
    <property type="term" value="C:nucleolus"/>
    <property type="evidence" value="ECO:0007669"/>
    <property type="project" value="TreeGrafter"/>
</dbReference>
<name>A0A448ZB34_9STRA</name>
<feature type="compositionally biased region" description="Basic and acidic residues" evidence="3">
    <location>
        <begin position="343"/>
        <end position="356"/>
    </location>
</feature>
<dbReference type="SUPFAM" id="SSF101908">
    <property type="entry name" value="Putative isomerase YbhE"/>
    <property type="match status" value="1"/>
</dbReference>
<reference evidence="4 5" key="1">
    <citation type="submission" date="2019-01" db="EMBL/GenBank/DDBJ databases">
        <authorList>
            <person name="Ferrante I. M."/>
        </authorList>
    </citation>
    <scope>NUCLEOTIDE SEQUENCE [LARGE SCALE GENOMIC DNA]</scope>
    <source>
        <strain evidence="4 5">B856</strain>
    </source>
</reference>
<keyword evidence="5" id="KW-1185">Reference proteome</keyword>
<organism evidence="4 5">
    <name type="scientific">Pseudo-nitzschia multistriata</name>
    <dbReference type="NCBI Taxonomy" id="183589"/>
    <lineage>
        <taxon>Eukaryota</taxon>
        <taxon>Sar</taxon>
        <taxon>Stramenopiles</taxon>
        <taxon>Ochrophyta</taxon>
        <taxon>Bacillariophyta</taxon>
        <taxon>Bacillariophyceae</taxon>
        <taxon>Bacillariophycidae</taxon>
        <taxon>Bacillariales</taxon>
        <taxon>Bacillariaceae</taxon>
        <taxon>Pseudo-nitzschia</taxon>
    </lineage>
</organism>
<dbReference type="OrthoDB" id="30195at2759"/>
<evidence type="ECO:0000256" key="1">
    <source>
        <dbReference type="ARBA" id="ARBA00004123"/>
    </source>
</evidence>
<dbReference type="GO" id="GO:0000462">
    <property type="term" value="P:maturation of SSU-rRNA from tricistronic rRNA transcript (SSU-rRNA, 5.8S rRNA, LSU-rRNA)"/>
    <property type="evidence" value="ECO:0007669"/>
    <property type="project" value="TreeGrafter"/>
</dbReference>